<evidence type="ECO:0000313" key="1">
    <source>
        <dbReference type="EMBL" id="HGQ86274.1"/>
    </source>
</evidence>
<organism evidence="1">
    <name type="scientific">Thermodesulfobacterium geofontis</name>
    <dbReference type="NCBI Taxonomy" id="1295609"/>
    <lineage>
        <taxon>Bacteria</taxon>
        <taxon>Pseudomonadati</taxon>
        <taxon>Thermodesulfobacteriota</taxon>
        <taxon>Thermodesulfobacteria</taxon>
        <taxon>Thermodesulfobacteriales</taxon>
        <taxon>Thermodesulfobacteriaceae</taxon>
        <taxon>Thermodesulfobacterium</taxon>
    </lineage>
</organism>
<sequence length="361" mass="41637">MILRSIVDLPLHGGKCPPWLFERMVRLSRAILILIYEEFGSKELIKRLTDPFWFQAFGCLLGFDWHSSGLTTTVGGAVKEALKPYFKDLGIYICGGKGKRALNTPQEIINWGEKEGFSQETIKFVTLSRLTARIDNNAIQDGFQLYFHLFIFSKNGEWGVIQQGMDEKTSYARRYQWYSEKITNFCENPHTGIVSPIKKKEVINLVAKESKEVQKSLVSLVKENLNIVMKELTPRVHIIFKKDHILTPQDFSFKSLRKIWEKTYEKPPSNFQELILTEGIGAKTLRALTLASELIYNVKASREDPIIYSYAHGGKDGYPYKLNKKLYDTTIQELEEILRKVKLGESEKLALFKRLPQIFKI</sequence>
<name>A0A7C4JSV4_9BACT</name>
<dbReference type="EMBL" id="DSZN01000127">
    <property type="protein sequence ID" value="HGQ86274.1"/>
    <property type="molecule type" value="Genomic_DNA"/>
</dbReference>
<dbReference type="AlphaFoldDB" id="A0A7C4JSV4"/>
<reference evidence="1" key="1">
    <citation type="journal article" date="2020" name="mSystems">
        <title>Genome- and Community-Level Interaction Insights into Carbon Utilization and Element Cycling Functions of Hydrothermarchaeota in Hydrothermal Sediment.</title>
        <authorList>
            <person name="Zhou Z."/>
            <person name="Liu Y."/>
            <person name="Xu W."/>
            <person name="Pan J."/>
            <person name="Luo Z.H."/>
            <person name="Li M."/>
        </authorList>
    </citation>
    <scope>NUCLEOTIDE SEQUENCE [LARGE SCALE GENOMIC DNA]</scope>
    <source>
        <strain evidence="1">SpSt-6</strain>
    </source>
</reference>
<dbReference type="Pfam" id="PF05559">
    <property type="entry name" value="DUF763"/>
    <property type="match status" value="1"/>
</dbReference>
<accession>A0A7C4JSV4</accession>
<dbReference type="PANTHER" id="PTHR38597:SF1">
    <property type="entry name" value="BLL3834 PROTEIN"/>
    <property type="match status" value="1"/>
</dbReference>
<dbReference type="PANTHER" id="PTHR38597">
    <property type="entry name" value="BLL3834 PROTEIN"/>
    <property type="match status" value="1"/>
</dbReference>
<gene>
    <name evidence="1" type="ORF">ENT66_08375</name>
</gene>
<comment type="caution">
    <text evidence="1">The sequence shown here is derived from an EMBL/GenBank/DDBJ whole genome shotgun (WGS) entry which is preliminary data.</text>
</comment>
<proteinExistence type="predicted"/>
<dbReference type="InterPro" id="IPR008482">
    <property type="entry name" value="DUF763"/>
</dbReference>
<protein>
    <submittedName>
        <fullName evidence="1">DUF763 domain-containing protein</fullName>
    </submittedName>
</protein>